<organism evidence="9 10">
    <name type="scientific">Exophiala bonariae</name>
    <dbReference type="NCBI Taxonomy" id="1690606"/>
    <lineage>
        <taxon>Eukaryota</taxon>
        <taxon>Fungi</taxon>
        <taxon>Dikarya</taxon>
        <taxon>Ascomycota</taxon>
        <taxon>Pezizomycotina</taxon>
        <taxon>Eurotiomycetes</taxon>
        <taxon>Chaetothyriomycetidae</taxon>
        <taxon>Chaetothyriales</taxon>
        <taxon>Herpotrichiellaceae</taxon>
        <taxon>Exophiala</taxon>
    </lineage>
</organism>
<dbReference type="PROSITE" id="PS50039">
    <property type="entry name" value="FORK_HEAD_3"/>
    <property type="match status" value="1"/>
</dbReference>
<evidence type="ECO:0000256" key="6">
    <source>
        <dbReference type="PROSITE-ProRule" id="PRU00089"/>
    </source>
</evidence>
<feature type="domain" description="Fork-head" evidence="8">
    <location>
        <begin position="155"/>
        <end position="248"/>
    </location>
</feature>
<feature type="DNA-binding region" description="Fork-head" evidence="6">
    <location>
        <begin position="155"/>
        <end position="248"/>
    </location>
</feature>
<keyword evidence="5 6" id="KW-0539">Nucleus</keyword>
<keyword evidence="10" id="KW-1185">Reference proteome</keyword>
<evidence type="ECO:0000256" key="2">
    <source>
        <dbReference type="ARBA" id="ARBA00023015"/>
    </source>
</evidence>
<reference evidence="9 10" key="1">
    <citation type="submission" date="2023-08" db="EMBL/GenBank/DDBJ databases">
        <title>Black Yeasts Isolated from many extreme environments.</title>
        <authorList>
            <person name="Coleine C."/>
            <person name="Stajich J.E."/>
            <person name="Selbmann L."/>
        </authorList>
    </citation>
    <scope>NUCLEOTIDE SEQUENCE [LARGE SCALE GENOMIC DNA]</scope>
    <source>
        <strain evidence="9 10">CCFEE 5792</strain>
    </source>
</reference>
<comment type="subcellular location">
    <subcellularLocation>
        <location evidence="1 6">Nucleus</location>
    </subcellularLocation>
</comment>
<dbReference type="InterPro" id="IPR036390">
    <property type="entry name" value="WH_DNA-bd_sf"/>
</dbReference>
<evidence type="ECO:0000313" key="9">
    <source>
        <dbReference type="EMBL" id="KAK5047664.1"/>
    </source>
</evidence>
<comment type="caution">
    <text evidence="9">The sequence shown here is derived from an EMBL/GenBank/DDBJ whole genome shotgun (WGS) entry which is preliminary data.</text>
</comment>
<dbReference type="SMART" id="SM00339">
    <property type="entry name" value="FH"/>
    <property type="match status" value="1"/>
</dbReference>
<name>A0AAV9N4D5_9EURO</name>
<evidence type="ECO:0000259" key="8">
    <source>
        <dbReference type="PROSITE" id="PS50039"/>
    </source>
</evidence>
<dbReference type="GO" id="GO:0005634">
    <property type="term" value="C:nucleus"/>
    <property type="evidence" value="ECO:0007669"/>
    <property type="project" value="UniProtKB-SubCell"/>
</dbReference>
<dbReference type="InterPro" id="IPR030456">
    <property type="entry name" value="TF_fork_head_CS_2"/>
</dbReference>
<evidence type="ECO:0000256" key="4">
    <source>
        <dbReference type="ARBA" id="ARBA00023163"/>
    </source>
</evidence>
<dbReference type="GO" id="GO:0000978">
    <property type="term" value="F:RNA polymerase II cis-regulatory region sequence-specific DNA binding"/>
    <property type="evidence" value="ECO:0007669"/>
    <property type="project" value="TreeGrafter"/>
</dbReference>
<evidence type="ECO:0000313" key="10">
    <source>
        <dbReference type="Proteomes" id="UP001358417"/>
    </source>
</evidence>
<gene>
    <name evidence="9" type="ORF">LTR84_006329</name>
</gene>
<dbReference type="PROSITE" id="PS00658">
    <property type="entry name" value="FORK_HEAD_2"/>
    <property type="match status" value="1"/>
</dbReference>
<dbReference type="PANTHER" id="PTHR45881">
    <property type="entry name" value="CHECKPOINT SUPPRESSOR 1-LIKE, ISOFORM A-RELATED"/>
    <property type="match status" value="1"/>
</dbReference>
<dbReference type="RefSeq" id="XP_064703191.1">
    <property type="nucleotide sequence ID" value="XM_064849890.1"/>
</dbReference>
<dbReference type="Pfam" id="PF00250">
    <property type="entry name" value="Forkhead"/>
    <property type="match status" value="1"/>
</dbReference>
<accession>A0AAV9N4D5</accession>
<evidence type="ECO:0000256" key="1">
    <source>
        <dbReference type="ARBA" id="ARBA00004123"/>
    </source>
</evidence>
<dbReference type="InterPro" id="IPR036388">
    <property type="entry name" value="WH-like_DNA-bd_sf"/>
</dbReference>
<feature type="compositionally biased region" description="Low complexity" evidence="7">
    <location>
        <begin position="291"/>
        <end position="305"/>
    </location>
</feature>
<protein>
    <recommendedName>
        <fullName evidence="8">Fork-head domain-containing protein</fullName>
    </recommendedName>
</protein>
<keyword evidence="4" id="KW-0804">Transcription</keyword>
<dbReference type="GeneID" id="89974501"/>
<sequence length="391" mass="43995">MKNFSQRHSHLLHSTLSHSEFQHPSPLPSFKPLFKLEENQGTSSFDQTDVDNDYLHNPATQLQLADLELGLSWPAGTGGYPQMLQYSHLRLPIPNVRTGVAFVQQLGNPISPLQPAYHFFDDAILRTPWSSPEFSSCRPVPTGDDEEDMIDDKPYARLIYDALMQAPDHRMMLRDIYEWFRKNTTKAQDNATNGWQNSIRHNLSMNKAFENDREQGRGSARKANSVWALTGDAILHGVQSTTRYRKSGGGRRTLISRTPALQRQKSGARGGRAARRSARYRHQDQVYLDHPTPSSCSPDTPSYSDVSDSGFDNPDFHPGFRSCPLTPLEGQSQLTGDTIQQVFMSPWDPSAFDSHRSGYDLESTSQVRDLLLQPSDNQYMGCIGDLHTSAI</sequence>
<dbReference type="EMBL" id="JAVRRD010000024">
    <property type="protein sequence ID" value="KAK5047664.1"/>
    <property type="molecule type" value="Genomic_DNA"/>
</dbReference>
<dbReference type="PANTHER" id="PTHR45881:SF5">
    <property type="entry name" value="FORK-HEAD DOMAIN-CONTAINING PROTEIN"/>
    <property type="match status" value="1"/>
</dbReference>
<dbReference type="Gene3D" id="1.10.10.10">
    <property type="entry name" value="Winged helix-like DNA-binding domain superfamily/Winged helix DNA-binding domain"/>
    <property type="match status" value="1"/>
</dbReference>
<feature type="region of interest" description="Disordered" evidence="7">
    <location>
        <begin position="257"/>
        <end position="316"/>
    </location>
</feature>
<evidence type="ECO:0000256" key="7">
    <source>
        <dbReference type="SAM" id="MobiDB-lite"/>
    </source>
</evidence>
<dbReference type="Proteomes" id="UP001358417">
    <property type="component" value="Unassembled WGS sequence"/>
</dbReference>
<keyword evidence="2" id="KW-0805">Transcription regulation</keyword>
<evidence type="ECO:0000256" key="3">
    <source>
        <dbReference type="ARBA" id="ARBA00023125"/>
    </source>
</evidence>
<proteinExistence type="predicted"/>
<keyword evidence="3 6" id="KW-0238">DNA-binding</keyword>
<dbReference type="InterPro" id="IPR001766">
    <property type="entry name" value="Fork_head_dom"/>
</dbReference>
<dbReference type="GO" id="GO:0000981">
    <property type="term" value="F:DNA-binding transcription factor activity, RNA polymerase II-specific"/>
    <property type="evidence" value="ECO:0007669"/>
    <property type="project" value="TreeGrafter"/>
</dbReference>
<dbReference type="SUPFAM" id="SSF46785">
    <property type="entry name" value="Winged helix' DNA-binding domain"/>
    <property type="match status" value="1"/>
</dbReference>
<evidence type="ECO:0000256" key="5">
    <source>
        <dbReference type="ARBA" id="ARBA00023242"/>
    </source>
</evidence>
<dbReference type="AlphaFoldDB" id="A0AAV9N4D5"/>